<keyword evidence="1 2" id="KW-0732">Signal</keyword>
<feature type="chain" id="PRO_5045507633" description="Doubled CXXCH motif domain-containing protein" evidence="2">
    <location>
        <begin position="22"/>
        <end position="382"/>
    </location>
</feature>
<dbReference type="Proteomes" id="UP001162734">
    <property type="component" value="Chromosome"/>
</dbReference>
<dbReference type="PANTHER" id="PTHR35038">
    <property type="entry name" value="DISSIMILATORY SULFITE REDUCTASE SIRA"/>
    <property type="match status" value="1"/>
</dbReference>
<dbReference type="EMBL" id="AP025592">
    <property type="protein sequence ID" value="BDG08849.1"/>
    <property type="molecule type" value="Genomic_DNA"/>
</dbReference>
<feature type="domain" description="Doubled CXXCH motif" evidence="3">
    <location>
        <begin position="39"/>
        <end position="72"/>
    </location>
</feature>
<gene>
    <name evidence="4" type="ORF">AMPC_19620</name>
</gene>
<accession>A0ABM7XAG4</accession>
<feature type="signal peptide" evidence="2">
    <location>
        <begin position="1"/>
        <end position="21"/>
    </location>
</feature>
<dbReference type="InterPro" id="IPR010177">
    <property type="entry name" value="Paired_CXXCH_1"/>
</dbReference>
<evidence type="ECO:0000313" key="5">
    <source>
        <dbReference type="Proteomes" id="UP001162734"/>
    </source>
</evidence>
<name>A0ABM7XAG4_9BACT</name>
<evidence type="ECO:0000313" key="4">
    <source>
        <dbReference type="EMBL" id="BDG08849.1"/>
    </source>
</evidence>
<dbReference type="InterPro" id="IPR051829">
    <property type="entry name" value="Multiheme_Cytochr_ET"/>
</dbReference>
<dbReference type="SUPFAM" id="SSF48695">
    <property type="entry name" value="Multiheme cytochromes"/>
    <property type="match status" value="2"/>
</dbReference>
<keyword evidence="5" id="KW-1185">Reference proteome</keyword>
<sequence>MSRHVVVACLAALLAARAARAMDPPHDGEPVAGLATAVQCTSCHVMHNALGSSLTSDEFQANLCNGCHATVKTGSFGFPWTSNSQAVPGAGGDHHRWDAPATSLDHGAVPPDPVAYPEMAKRVDANGGRISCSVCHDQHDGVVTSSSGPDGQAGAGTPHLSAVTLAGAGAGVVTPSLVAAGGAPPQRSYSIRIAAGGAAGTATFQVSYDRGLSYLPASAPFPATAATARALPGDPNVQVTFSGPFSAGAVYSFYLSYPMLRYPGQIAGNGSQLCLACHPARFQSATRARGEDPSYLPDGARYFSHPVGEQFGNNVYRSDDRGAGCSGSAACQGAILDPGGASQGPGTPASQLIALDANGNVHCMSCHRPHNSESSSLSVSAR</sequence>
<dbReference type="Pfam" id="PF09699">
    <property type="entry name" value="Paired_CXXCH_1"/>
    <property type="match status" value="1"/>
</dbReference>
<evidence type="ECO:0000259" key="3">
    <source>
        <dbReference type="Pfam" id="PF09699"/>
    </source>
</evidence>
<organism evidence="4 5">
    <name type="scientific">Anaeromyxobacter paludicola</name>
    <dbReference type="NCBI Taxonomy" id="2918171"/>
    <lineage>
        <taxon>Bacteria</taxon>
        <taxon>Pseudomonadati</taxon>
        <taxon>Myxococcota</taxon>
        <taxon>Myxococcia</taxon>
        <taxon>Myxococcales</taxon>
        <taxon>Cystobacterineae</taxon>
        <taxon>Anaeromyxobacteraceae</taxon>
        <taxon>Anaeromyxobacter</taxon>
    </lineage>
</organism>
<dbReference type="RefSeq" id="WP_248346123.1">
    <property type="nucleotide sequence ID" value="NZ_AP025592.1"/>
</dbReference>
<evidence type="ECO:0000256" key="2">
    <source>
        <dbReference type="SAM" id="SignalP"/>
    </source>
</evidence>
<protein>
    <recommendedName>
        <fullName evidence="3">Doubled CXXCH motif domain-containing protein</fullName>
    </recommendedName>
</protein>
<dbReference type="InterPro" id="IPR036280">
    <property type="entry name" value="Multihaem_cyt_sf"/>
</dbReference>
<dbReference type="PANTHER" id="PTHR35038:SF6">
    <property type="entry name" value="SURFACE LOCALIZED DECAHEME CYTOCHROME C LIPOPROTEIN"/>
    <property type="match status" value="1"/>
</dbReference>
<reference evidence="5" key="1">
    <citation type="journal article" date="2022" name="Int. J. Syst. Evol. Microbiol.">
        <title>Anaeromyxobacter oryzae sp. nov., Anaeromyxobacter diazotrophicus sp. nov. and Anaeromyxobacter paludicola sp. nov., isolated from paddy soils.</title>
        <authorList>
            <person name="Itoh H."/>
            <person name="Xu Z."/>
            <person name="Mise K."/>
            <person name="Masuda Y."/>
            <person name="Ushijima N."/>
            <person name="Hayakawa C."/>
            <person name="Shiratori Y."/>
            <person name="Senoo K."/>
        </authorList>
    </citation>
    <scope>NUCLEOTIDE SEQUENCE [LARGE SCALE GENOMIC DNA]</scope>
    <source>
        <strain evidence="5">Red630</strain>
    </source>
</reference>
<evidence type="ECO:0000256" key="1">
    <source>
        <dbReference type="ARBA" id="ARBA00022729"/>
    </source>
</evidence>
<proteinExistence type="predicted"/>